<dbReference type="EMBL" id="CP002631">
    <property type="protein sequence ID" value="AEB13839.1"/>
    <property type="molecule type" value="Genomic_DNA"/>
</dbReference>
<evidence type="ECO:0000256" key="1">
    <source>
        <dbReference type="SAM" id="SignalP"/>
    </source>
</evidence>
<reference evidence="3" key="2">
    <citation type="submission" date="2011-04" db="EMBL/GenBank/DDBJ databases">
        <title>The complete genome of chromosome of Treponema succinifaciens DSM 2489.</title>
        <authorList>
            <person name="Lucas S."/>
            <person name="Copeland A."/>
            <person name="Lapidus A."/>
            <person name="Bruce D."/>
            <person name="Goodwin L."/>
            <person name="Pitluck S."/>
            <person name="Peters L."/>
            <person name="Kyrpides N."/>
            <person name="Mavromatis K."/>
            <person name="Ivanova N."/>
            <person name="Ovchinnikova G."/>
            <person name="Teshima H."/>
            <person name="Detter J.C."/>
            <person name="Tapia R."/>
            <person name="Han C."/>
            <person name="Land M."/>
            <person name="Hauser L."/>
            <person name="Markowitz V."/>
            <person name="Cheng J.-F."/>
            <person name="Hugenholtz P."/>
            <person name="Woyke T."/>
            <person name="Wu D."/>
            <person name="Gronow S."/>
            <person name="Wellnitz S."/>
            <person name="Brambilla E."/>
            <person name="Klenk H.-P."/>
            <person name="Eisen J.A."/>
        </authorList>
    </citation>
    <scope>NUCLEOTIDE SEQUENCE [LARGE SCALE GENOMIC DNA]</scope>
    <source>
        <strain evidence="3">ATCC 33096 / DSM 2489 / 6091</strain>
    </source>
</reference>
<dbReference type="KEGG" id="tsu:Tresu_0915"/>
<dbReference type="AlphaFoldDB" id="F2NRM1"/>
<dbReference type="HOGENOM" id="CLU_1077443_0_0_12"/>
<dbReference type="Proteomes" id="UP000006852">
    <property type="component" value="Chromosome"/>
</dbReference>
<organism evidence="2 3">
    <name type="scientific">Treponema succinifaciens (strain ATCC 33096 / DSM 2489 / 6091)</name>
    <dbReference type="NCBI Taxonomy" id="869209"/>
    <lineage>
        <taxon>Bacteria</taxon>
        <taxon>Pseudomonadati</taxon>
        <taxon>Spirochaetota</taxon>
        <taxon>Spirochaetia</taxon>
        <taxon>Spirochaetales</taxon>
        <taxon>Treponemataceae</taxon>
        <taxon>Treponema</taxon>
    </lineage>
</organism>
<protein>
    <recommendedName>
        <fullName evidence="4">Lipoprotein</fullName>
    </recommendedName>
</protein>
<evidence type="ECO:0008006" key="4">
    <source>
        <dbReference type="Google" id="ProtNLM"/>
    </source>
</evidence>
<name>F2NRM1_TRES6</name>
<gene>
    <name evidence="2" type="ordered locus">Tresu_0915</name>
</gene>
<proteinExistence type="predicted"/>
<reference evidence="2 3" key="1">
    <citation type="journal article" date="2011" name="Stand. Genomic Sci.">
        <title>Complete genome sequence of Treponema succinifaciens type strain (6091).</title>
        <authorList>
            <person name="Han C."/>
            <person name="Gronow S."/>
            <person name="Teshima H."/>
            <person name="Lapidus A."/>
            <person name="Nolan M."/>
            <person name="Lucas S."/>
            <person name="Hammon N."/>
            <person name="Deshpande S."/>
            <person name="Cheng J.F."/>
            <person name="Zeytun A."/>
            <person name="Tapia R."/>
            <person name="Goodwin L."/>
            <person name="Pitluck S."/>
            <person name="Liolios K."/>
            <person name="Pagani I."/>
            <person name="Ivanova N."/>
            <person name="Mavromatis K."/>
            <person name="Mikhailova N."/>
            <person name="Huntemann M."/>
            <person name="Pati A."/>
            <person name="Chen A."/>
            <person name="Palaniappan K."/>
            <person name="Land M."/>
            <person name="Hauser L."/>
            <person name="Brambilla E.M."/>
            <person name="Rohde M."/>
            <person name="Goker M."/>
            <person name="Woyke T."/>
            <person name="Bristow J."/>
            <person name="Eisen J.A."/>
            <person name="Markowitz V."/>
            <person name="Hugenholtz P."/>
            <person name="Kyrpides N.C."/>
            <person name="Klenk H.P."/>
            <person name="Detter J.C."/>
        </authorList>
    </citation>
    <scope>NUCLEOTIDE SEQUENCE [LARGE SCALE GENOMIC DNA]</scope>
    <source>
        <strain evidence="3">ATCC 33096 / DSM 2489 / 6091</strain>
    </source>
</reference>
<feature type="signal peptide" evidence="1">
    <location>
        <begin position="1"/>
        <end position="23"/>
    </location>
</feature>
<keyword evidence="3" id="KW-1185">Reference proteome</keyword>
<accession>F2NRM1</accession>
<keyword evidence="1" id="KW-0732">Signal</keyword>
<evidence type="ECO:0000313" key="2">
    <source>
        <dbReference type="EMBL" id="AEB13839.1"/>
    </source>
</evidence>
<feature type="chain" id="PRO_5003282833" description="Lipoprotein" evidence="1">
    <location>
        <begin position="24"/>
        <end position="258"/>
    </location>
</feature>
<dbReference type="RefSeq" id="WP_013701132.1">
    <property type="nucleotide sequence ID" value="NC_015385.1"/>
</dbReference>
<evidence type="ECO:0000313" key="3">
    <source>
        <dbReference type="Proteomes" id="UP000006852"/>
    </source>
</evidence>
<sequence>MKKFLRISICVFITLSMFCGCKADGALDDEKLSDLVNSENGSNEEKTGINCLSVYNSPSGNGIQLMFSNLPDGCNGADIMYKSENDEYWKTTAWIDLSGNNRLVYFPFVDEGKIYSFYANLNHNETGKESVRLGYSSVVEIVAKAENLLGEIKILSNPYIEKKYENGILSFDKISVKNPDCLGDVICEVFDGRWGWQGEYKGEFADDSVSFDFSDANLRFFDNRDFSYDKNGRYNFNVYFFDKSRRRNGTFVFLPHSL</sequence>
<dbReference type="GeneID" id="302998082"/>
<dbReference type="PROSITE" id="PS51257">
    <property type="entry name" value="PROKAR_LIPOPROTEIN"/>
    <property type="match status" value="1"/>
</dbReference>